<sequence>MDVASRPDARTGGLALELRNAGRDGITLRLRALGYAPGEKREVRLPVGGAQTVEWPTDQGWYDVEVTAAQDRTFRRRITGRVENGAAGVTG</sequence>
<dbReference type="Pfam" id="PF05506">
    <property type="entry name" value="PLipase_C_C"/>
    <property type="match status" value="1"/>
</dbReference>
<evidence type="ECO:0000313" key="3">
    <source>
        <dbReference type="Proteomes" id="UP000006728"/>
    </source>
</evidence>
<reference evidence="2 3" key="1">
    <citation type="journal article" date="2007" name="Nat. Biotechnol.">
        <title>Complete genome sequence of the erythromycin-producing bacterium Saccharopolyspora erythraea NRRL23338.</title>
        <authorList>
            <person name="Oliynyk M."/>
            <person name="Samborskyy M."/>
            <person name="Lester J.B."/>
            <person name="Mironenko T."/>
            <person name="Scott N."/>
            <person name="Dickens S."/>
            <person name="Haydock S.F."/>
            <person name="Leadlay P.F."/>
        </authorList>
    </citation>
    <scope>NUCLEOTIDE SEQUENCE [LARGE SCALE GENOMIC DNA]</scope>
    <source>
        <strain evidence="3">ATCC 11635 / DSM 40517 / JCM 4748 / NBRC 13426 / NCIMB 8594 / NRRL 2338</strain>
    </source>
</reference>
<gene>
    <name evidence="2" type="ordered locus">SACE_5774</name>
</gene>
<dbReference type="AlphaFoldDB" id="A4FLN4"/>
<feature type="domain" description="Bacterial phospholipase C C-terminal" evidence="1">
    <location>
        <begin position="4"/>
        <end position="81"/>
    </location>
</feature>
<dbReference type="GO" id="GO:0004629">
    <property type="term" value="F:phospholipase C activity"/>
    <property type="evidence" value="ECO:0007669"/>
    <property type="project" value="InterPro"/>
</dbReference>
<dbReference type="STRING" id="405948.SACE_5774"/>
<organism evidence="2 3">
    <name type="scientific">Saccharopolyspora erythraea (strain ATCC 11635 / DSM 40517 / JCM 4748 / NBRC 13426 / NCIMB 8594 / NRRL 2338)</name>
    <dbReference type="NCBI Taxonomy" id="405948"/>
    <lineage>
        <taxon>Bacteria</taxon>
        <taxon>Bacillati</taxon>
        <taxon>Actinomycetota</taxon>
        <taxon>Actinomycetes</taxon>
        <taxon>Pseudonocardiales</taxon>
        <taxon>Pseudonocardiaceae</taxon>
        <taxon>Saccharopolyspora</taxon>
    </lineage>
</organism>
<proteinExistence type="predicted"/>
<dbReference type="InterPro" id="IPR008475">
    <property type="entry name" value="PLipase_C_C"/>
</dbReference>
<keyword evidence="3" id="KW-1185">Reference proteome</keyword>
<dbReference type="GO" id="GO:0016042">
    <property type="term" value="P:lipid catabolic process"/>
    <property type="evidence" value="ECO:0007669"/>
    <property type="project" value="InterPro"/>
</dbReference>
<evidence type="ECO:0000313" key="2">
    <source>
        <dbReference type="EMBL" id="CAM04959.1"/>
    </source>
</evidence>
<dbReference type="Proteomes" id="UP000006728">
    <property type="component" value="Chromosome"/>
</dbReference>
<protein>
    <recommendedName>
        <fullName evidence="1">Bacterial phospholipase C C-terminal domain-containing protein</fullName>
    </recommendedName>
</protein>
<dbReference type="KEGG" id="sen:SACE_5774"/>
<evidence type="ECO:0000259" key="1">
    <source>
        <dbReference type="Pfam" id="PF05506"/>
    </source>
</evidence>
<dbReference type="HOGENOM" id="CLU_2425133_0_0_11"/>
<dbReference type="EMBL" id="AM420293">
    <property type="protein sequence ID" value="CAM04959.1"/>
    <property type="molecule type" value="Genomic_DNA"/>
</dbReference>
<accession>A4FLN4</accession>
<dbReference type="eggNOG" id="COG3511">
    <property type="taxonomic scope" value="Bacteria"/>
</dbReference>
<name>A4FLN4_SACEN</name>